<dbReference type="PANTHER" id="PTHR33546:SF1">
    <property type="entry name" value="LARGE, MULTIFUNCTIONAL SECRETED PROTEIN"/>
    <property type="match status" value="1"/>
</dbReference>
<dbReference type="Pfam" id="PF23500">
    <property type="entry name" value="DUF7133"/>
    <property type="match status" value="2"/>
</dbReference>
<dbReference type="Proteomes" id="UP000590740">
    <property type="component" value="Unassembled WGS sequence"/>
</dbReference>
<dbReference type="InterPro" id="IPR011989">
    <property type="entry name" value="ARM-like"/>
</dbReference>
<dbReference type="GO" id="GO:0009055">
    <property type="term" value="F:electron transfer activity"/>
    <property type="evidence" value="ECO:0007669"/>
    <property type="project" value="InterPro"/>
</dbReference>
<evidence type="ECO:0000313" key="10">
    <source>
        <dbReference type="Proteomes" id="UP000590740"/>
    </source>
</evidence>
<dbReference type="GO" id="GO:0016788">
    <property type="term" value="F:hydrolase activity, acting on ester bonds"/>
    <property type="evidence" value="ECO:0007669"/>
    <property type="project" value="UniProtKB-ARBA"/>
</dbReference>
<protein>
    <submittedName>
        <fullName evidence="9">Azurin</fullName>
    </submittedName>
</protein>
<feature type="domain" description="Blue (type 1) copper" evidence="6">
    <location>
        <begin position="916"/>
        <end position="1033"/>
    </location>
</feature>
<evidence type="ECO:0000256" key="2">
    <source>
        <dbReference type="ARBA" id="ARBA00022723"/>
    </source>
</evidence>
<dbReference type="SUPFAM" id="SSF50952">
    <property type="entry name" value="Soluble quinoprotein glucose dehydrogenase"/>
    <property type="match status" value="1"/>
</dbReference>
<evidence type="ECO:0000256" key="1">
    <source>
        <dbReference type="ARBA" id="ARBA00022448"/>
    </source>
</evidence>
<dbReference type="SUPFAM" id="SSF52266">
    <property type="entry name" value="SGNH hydrolase"/>
    <property type="match status" value="1"/>
</dbReference>
<proteinExistence type="predicted"/>
<keyword evidence="1" id="KW-0813">Transport</keyword>
<evidence type="ECO:0000259" key="7">
    <source>
        <dbReference type="Pfam" id="PF13472"/>
    </source>
</evidence>
<dbReference type="RefSeq" id="WP_184339291.1">
    <property type="nucleotide sequence ID" value="NZ_JACHIG010000003.1"/>
</dbReference>
<feature type="region of interest" description="Disordered" evidence="5">
    <location>
        <begin position="1"/>
        <end position="21"/>
    </location>
</feature>
<reference evidence="9 10" key="1">
    <citation type="submission" date="2020-08" db="EMBL/GenBank/DDBJ databases">
        <title>Genomic Encyclopedia of Type Strains, Phase IV (KMG-IV): sequencing the most valuable type-strain genomes for metagenomic binning, comparative biology and taxonomic classification.</title>
        <authorList>
            <person name="Goeker M."/>
        </authorList>
    </citation>
    <scope>NUCLEOTIDE SEQUENCE [LARGE SCALE GENOMIC DNA]</scope>
    <source>
        <strain evidence="9 10">DSM 12252</strain>
    </source>
</reference>
<keyword evidence="2" id="KW-0479">Metal-binding</keyword>
<dbReference type="InterPro" id="IPR013830">
    <property type="entry name" value="SGNH_hydro"/>
</dbReference>
<evidence type="ECO:0000259" key="6">
    <source>
        <dbReference type="Pfam" id="PF00127"/>
    </source>
</evidence>
<keyword evidence="3" id="KW-0249">Electron transport</keyword>
<name>A0A7W7YA00_9BACT</name>
<dbReference type="SUPFAM" id="SSF48371">
    <property type="entry name" value="ARM repeat"/>
    <property type="match status" value="1"/>
</dbReference>
<evidence type="ECO:0000256" key="3">
    <source>
        <dbReference type="ARBA" id="ARBA00022982"/>
    </source>
</evidence>
<evidence type="ECO:0000256" key="4">
    <source>
        <dbReference type="ARBA" id="ARBA00023008"/>
    </source>
</evidence>
<dbReference type="InterPro" id="IPR000923">
    <property type="entry name" value="BlueCu_1"/>
</dbReference>
<dbReference type="Pfam" id="PF13472">
    <property type="entry name" value="Lipase_GDSL_2"/>
    <property type="match status" value="1"/>
</dbReference>
<dbReference type="InterPro" id="IPR028871">
    <property type="entry name" value="BlueCu_1_BS"/>
</dbReference>
<dbReference type="PANTHER" id="PTHR33546">
    <property type="entry name" value="LARGE, MULTIFUNCTIONAL SECRETED PROTEIN-RELATED"/>
    <property type="match status" value="1"/>
</dbReference>
<keyword evidence="4" id="KW-0186">Copper</keyword>
<dbReference type="CDD" id="cd04233">
    <property type="entry name" value="Auracyanin"/>
    <property type="match status" value="1"/>
</dbReference>
<keyword evidence="10" id="KW-1185">Reference proteome</keyword>
<dbReference type="Pfam" id="PF13646">
    <property type="entry name" value="HEAT_2"/>
    <property type="match status" value="1"/>
</dbReference>
<dbReference type="InterPro" id="IPR008972">
    <property type="entry name" value="Cupredoxin"/>
</dbReference>
<evidence type="ECO:0000259" key="8">
    <source>
        <dbReference type="Pfam" id="PF23500"/>
    </source>
</evidence>
<dbReference type="InterPro" id="IPR013428">
    <property type="entry name" value="Membrane-bound_put_N"/>
</dbReference>
<dbReference type="CDD" id="cd01834">
    <property type="entry name" value="SGNH_hydrolase_like_2"/>
    <property type="match status" value="1"/>
</dbReference>
<dbReference type="InterPro" id="IPR055557">
    <property type="entry name" value="DUF7133"/>
</dbReference>
<dbReference type="EMBL" id="JACHIG010000003">
    <property type="protein sequence ID" value="MBB5032362.1"/>
    <property type="molecule type" value="Genomic_DNA"/>
</dbReference>
<evidence type="ECO:0000313" key="9">
    <source>
        <dbReference type="EMBL" id="MBB5032362.1"/>
    </source>
</evidence>
<dbReference type="Gene3D" id="3.40.50.1110">
    <property type="entry name" value="SGNH hydrolase"/>
    <property type="match status" value="1"/>
</dbReference>
<organism evidence="9 10">
    <name type="scientific">Prosthecobacter vanneervenii</name>
    <dbReference type="NCBI Taxonomy" id="48466"/>
    <lineage>
        <taxon>Bacteria</taxon>
        <taxon>Pseudomonadati</taxon>
        <taxon>Verrucomicrobiota</taxon>
        <taxon>Verrucomicrobiia</taxon>
        <taxon>Verrucomicrobiales</taxon>
        <taxon>Verrucomicrobiaceae</taxon>
        <taxon>Prosthecobacter</taxon>
    </lineage>
</organism>
<dbReference type="Gene3D" id="1.25.10.10">
    <property type="entry name" value="Leucine-rich Repeat Variant"/>
    <property type="match status" value="1"/>
</dbReference>
<dbReference type="InterPro" id="IPR011041">
    <property type="entry name" value="Quinoprot_gluc/sorb_DH_b-prop"/>
</dbReference>
<evidence type="ECO:0000256" key="5">
    <source>
        <dbReference type="SAM" id="MobiDB-lite"/>
    </source>
</evidence>
<dbReference type="AlphaFoldDB" id="A0A7W7YA00"/>
<dbReference type="Pfam" id="PF00127">
    <property type="entry name" value="Copper-bind"/>
    <property type="match status" value="1"/>
</dbReference>
<gene>
    <name evidence="9" type="ORF">HNQ65_001939</name>
</gene>
<feature type="domain" description="SGNH hydrolase-type esterase" evidence="7">
    <location>
        <begin position="84"/>
        <end position="236"/>
    </location>
</feature>
<dbReference type="NCBIfam" id="TIGR02604">
    <property type="entry name" value="Piru_Ver_Nterm"/>
    <property type="match status" value="1"/>
</dbReference>
<dbReference type="InterPro" id="IPR036514">
    <property type="entry name" value="SGNH_hydro_sf"/>
</dbReference>
<dbReference type="GO" id="GO:0005507">
    <property type="term" value="F:copper ion binding"/>
    <property type="evidence" value="ECO:0007669"/>
    <property type="project" value="InterPro"/>
</dbReference>
<dbReference type="InterPro" id="IPR016024">
    <property type="entry name" value="ARM-type_fold"/>
</dbReference>
<feature type="domain" description="DUF7133" evidence="8">
    <location>
        <begin position="578"/>
        <end position="693"/>
    </location>
</feature>
<feature type="domain" description="DUF7133" evidence="8">
    <location>
        <begin position="348"/>
        <end position="558"/>
    </location>
</feature>
<dbReference type="PROSITE" id="PS00196">
    <property type="entry name" value="COPPER_BLUE"/>
    <property type="match status" value="1"/>
</dbReference>
<comment type="caution">
    <text evidence="9">The sequence shown here is derived from an EMBL/GenBank/DDBJ whole genome shotgun (WGS) entry which is preliminary data.</text>
</comment>
<sequence>MAINPLDAKNTDTGKPAPPEDPALAKYYMEEKTAPLPPVTSAVDTTLPLTLQKGDHVVFIGNTLFDRGAQFPHFEAMLLKGHADKQLVVRTLAWSADEVDLMPRPTNFGTLNQHLHAQKADVIFAAFGFNESFGGVEKLPDFKLRLTALVQELKTHAYNGKSAPRVVLVSPIANENVKGVPAADMNNARLAAYTKAMSEVAAAEKVGFANVFEPMLPAMKGLTFNGVHLEDAGYAVFGEALYRATFEVSAPETTPELRAAIADRNRQFFQRYRPLNGFYYTGDRNKDYGYLDFLPAMRSFDVMVTNRDQRIWAIAQGQSFAGKKVDDSNVPEMPATKESKGANEWMTPANELAAFKVDPRFEVNLFASEEQFPEIANPIQIRWDTRGRMWVSTSQAYPHLYPGQEPKDRLIILEDTDNDGRADKSTVWANNLHIPLAFEFGDGGVYVSDEPHLTFLKDTDGDGKADFSRQVFTGFGTEDSHHALHDFVWSPDGDLIIRDSIFLHSQIETAYGPVRLDNSGWFRLRTDTQKLSTFGSYPSTNPWGVTFDDWGHHMASHPIFASAFHATNPPYPEQHPGAGKMPAYSGTCGQEFVDFDFWPQELQGGFIKARYKPTNNIEMHQWIEMDDHYEEKKIGDLIFSTNLSFIPTDVKAGPRGDFYICDWYNPIKGHAQYSLRDPRRLRTSGRIWRIVPKGAKLAAPPTVAGAPIPALLDLLKSPHYRWRYQAKRELHERDAAEVKTALDTWIASLDPKDARLRHHQLEALWTGRTIGTENHALLKALLNCEEHHARASATTQLRYVDLPDRIEQLRSRANDANALVRMEAVIAASYIGTAEALNAVLPVLDKPMGEHLTYAVRTSLGSEALSRHWKAGDNPKITAFMNAFAASYKRSSFEKKKTVEETAFDKQPGVAKITINCVRERMLFDKTEFSVKAGQPVSLVFNNPDATAHNLAICKPGSVEEIGLAGNEMAKDPDGIKKDFIPPTDKILHHTKLLNPNAAETLRFTAPKEPGDYPYLCTFPGHWVIMRGVMHVK</sequence>
<accession>A0A7W7YA00</accession>
<dbReference type="SUPFAM" id="SSF49503">
    <property type="entry name" value="Cupredoxins"/>
    <property type="match status" value="1"/>
</dbReference>
<dbReference type="Gene3D" id="2.60.40.420">
    <property type="entry name" value="Cupredoxins - blue copper proteins"/>
    <property type="match status" value="1"/>
</dbReference>